<accession>A0A401UIU1</accession>
<feature type="transmembrane region" description="Helical" evidence="1">
    <location>
        <begin position="7"/>
        <end position="24"/>
    </location>
</feature>
<evidence type="ECO:0000313" key="3">
    <source>
        <dbReference type="Proteomes" id="UP000287872"/>
    </source>
</evidence>
<dbReference type="EMBL" id="BHYK01000005">
    <property type="protein sequence ID" value="GCD09454.1"/>
    <property type="molecule type" value="Genomic_DNA"/>
</dbReference>
<dbReference type="Gene3D" id="1.10.287.4300">
    <property type="entry name" value="Stage III sporulation protein AH-like"/>
    <property type="match status" value="1"/>
</dbReference>
<comment type="caution">
    <text evidence="2">The sequence shown here is derived from an EMBL/GenBank/DDBJ whole genome shotgun (WGS) entry which is preliminary data.</text>
</comment>
<dbReference type="InterPro" id="IPR038503">
    <property type="entry name" value="SpoIIIAH_sf"/>
</dbReference>
<dbReference type="InterPro" id="IPR024232">
    <property type="entry name" value="SpoIIIAH"/>
</dbReference>
<proteinExistence type="predicted"/>
<sequence length="166" mass="18364">MNKKQSGIIVTLVVLIICAGYLATKVNGPLYVNDGDFGEKSAISLKENKSSSTFFAEAKLSRNQENAKALQEIKLLMDDANTPKEQKTKAADEYLDVSTTNQKESDVELALKAKGFEEALCSIVDDKVEIFVKSSKKELSKEELRGIQDVVMSKTKLENIDVKVKE</sequence>
<dbReference type="Proteomes" id="UP000287872">
    <property type="component" value="Unassembled WGS sequence"/>
</dbReference>
<evidence type="ECO:0000256" key="1">
    <source>
        <dbReference type="SAM" id="Phobius"/>
    </source>
</evidence>
<keyword evidence="1" id="KW-0472">Membrane</keyword>
<keyword evidence="3" id="KW-1185">Reference proteome</keyword>
<keyword evidence="1" id="KW-1133">Transmembrane helix</keyword>
<gene>
    <name evidence="2" type="ORF">Ctaglu_10770</name>
</gene>
<evidence type="ECO:0000313" key="2">
    <source>
        <dbReference type="EMBL" id="GCD09454.1"/>
    </source>
</evidence>
<reference evidence="2 3" key="1">
    <citation type="submission" date="2018-11" db="EMBL/GenBank/DDBJ databases">
        <title>Genome sequencing and assembly of Clostridium tagluense strain A121.</title>
        <authorList>
            <person name="Murakami T."/>
            <person name="Segawa T."/>
            <person name="Shcherbakova V.A."/>
            <person name="Mori H."/>
            <person name="Yoshimura Y."/>
        </authorList>
    </citation>
    <scope>NUCLEOTIDE SEQUENCE [LARGE SCALE GENOMIC DNA]</scope>
    <source>
        <strain evidence="2 3">A121</strain>
    </source>
</reference>
<dbReference type="Pfam" id="PF12685">
    <property type="entry name" value="SpoIIIAH"/>
    <property type="match status" value="1"/>
</dbReference>
<dbReference type="AlphaFoldDB" id="A0A401UIU1"/>
<keyword evidence="1" id="KW-0812">Transmembrane</keyword>
<protein>
    <submittedName>
        <fullName evidence="2">Stage III sporulation protein AH</fullName>
    </submittedName>
</protein>
<name>A0A401UIU1_9CLOT</name>
<organism evidence="2 3">
    <name type="scientific">Clostridium tagluense</name>
    <dbReference type="NCBI Taxonomy" id="360422"/>
    <lineage>
        <taxon>Bacteria</taxon>
        <taxon>Bacillati</taxon>
        <taxon>Bacillota</taxon>
        <taxon>Clostridia</taxon>
        <taxon>Eubacteriales</taxon>
        <taxon>Clostridiaceae</taxon>
        <taxon>Clostridium</taxon>
    </lineage>
</organism>
<dbReference type="RefSeq" id="WP_124998884.1">
    <property type="nucleotide sequence ID" value="NZ_BHYK01000005.1"/>
</dbReference>
<dbReference type="OrthoDB" id="1707181at2"/>